<name>A0ABY8F6K7_9HYPH</name>
<evidence type="ECO:0000313" key="3">
    <source>
        <dbReference type="EMBL" id="WFE88308.1"/>
    </source>
</evidence>
<dbReference type="EMBL" id="CP120863">
    <property type="protein sequence ID" value="WFE88308.1"/>
    <property type="molecule type" value="Genomic_DNA"/>
</dbReference>
<evidence type="ECO:0000256" key="1">
    <source>
        <dbReference type="SAM" id="SignalP"/>
    </source>
</evidence>
<keyword evidence="1" id="KW-0732">Signal</keyword>
<evidence type="ECO:0000259" key="2">
    <source>
        <dbReference type="Pfam" id="PF09084"/>
    </source>
</evidence>
<dbReference type="PANTHER" id="PTHR30024">
    <property type="entry name" value="ALIPHATIC SULFONATES-BINDING PROTEIN-RELATED"/>
    <property type="match status" value="1"/>
</dbReference>
<reference evidence="3 4" key="1">
    <citation type="submission" date="2023-03" db="EMBL/GenBank/DDBJ databases">
        <title>Roseibium porphyridii sp. nov. and Roseibium rhodosorbium sp. nov. isolated from marine algae, Porphyridium cruentum and Rhodosorus marinus, respectively.</title>
        <authorList>
            <person name="Lee M.W."/>
            <person name="Choi B.J."/>
            <person name="Lee J.K."/>
            <person name="Choi D.G."/>
            <person name="Baek J.H."/>
            <person name="Bayburt H."/>
            <person name="Kim J.M."/>
            <person name="Han D.M."/>
            <person name="Kim K.H."/>
            <person name="Jeon C.O."/>
        </authorList>
    </citation>
    <scope>NUCLEOTIDE SEQUENCE [LARGE SCALE GENOMIC DNA]</scope>
    <source>
        <strain evidence="3 4">KMA01</strain>
    </source>
</reference>
<organism evidence="3 4">
    <name type="scientific">Roseibium porphyridii</name>
    <dbReference type="NCBI Taxonomy" id="2866279"/>
    <lineage>
        <taxon>Bacteria</taxon>
        <taxon>Pseudomonadati</taxon>
        <taxon>Pseudomonadota</taxon>
        <taxon>Alphaproteobacteria</taxon>
        <taxon>Hyphomicrobiales</taxon>
        <taxon>Stappiaceae</taxon>
        <taxon>Roseibium</taxon>
    </lineage>
</organism>
<feature type="signal peptide" evidence="1">
    <location>
        <begin position="1"/>
        <end position="23"/>
    </location>
</feature>
<evidence type="ECO:0000313" key="4">
    <source>
        <dbReference type="Proteomes" id="UP001209803"/>
    </source>
</evidence>
<dbReference type="SUPFAM" id="SSF53850">
    <property type="entry name" value="Periplasmic binding protein-like II"/>
    <property type="match status" value="1"/>
</dbReference>
<sequence length="325" mass="34652">MHRLIKLLAVGFCSLALAPAASAQETPVLKAAVLKVGTVNWELETIKQNSLDTQNGFQLEVMGMAGNPATRIAFQGGEADIVVADWLWVARQRADGHDYVFVPYSKSVGGLMVPKDSQAKSLNDLVGQKIGIAGGPVDKSWLILRAYAEQEYGLDLAAETEQVFGAPPLIFKSALSGETAGAINFWHFAAKMKAKGMRELISVSEAAKALGLNPDTPLLGYVFHGKMLKEQPDLVRGFMAASRGAKDVLANDPTAFDKIRPMMRAKSDADFEALKAGFIAGIPAPGPVNEEQAEQMLEVMGRLGGEKLVGSATSLPEGVFVVPEG</sequence>
<dbReference type="InterPro" id="IPR015168">
    <property type="entry name" value="SsuA/THI5"/>
</dbReference>
<feature type="chain" id="PRO_5046251423" evidence="1">
    <location>
        <begin position="24"/>
        <end position="325"/>
    </location>
</feature>
<protein>
    <submittedName>
        <fullName evidence="3">ABC transporter substrate-binding protein</fullName>
    </submittedName>
</protein>
<dbReference type="Proteomes" id="UP001209803">
    <property type="component" value="Chromosome"/>
</dbReference>
<accession>A0ABY8F6K7</accession>
<dbReference type="Gene3D" id="3.40.190.10">
    <property type="entry name" value="Periplasmic binding protein-like II"/>
    <property type="match status" value="2"/>
</dbReference>
<keyword evidence="4" id="KW-1185">Reference proteome</keyword>
<dbReference type="Pfam" id="PF09084">
    <property type="entry name" value="NMT1"/>
    <property type="match status" value="1"/>
</dbReference>
<proteinExistence type="predicted"/>
<dbReference type="RefSeq" id="WP_265681160.1">
    <property type="nucleotide sequence ID" value="NZ_CP120863.1"/>
</dbReference>
<gene>
    <name evidence="3" type="ORF">K1718_19370</name>
</gene>
<feature type="domain" description="SsuA/THI5-like" evidence="2">
    <location>
        <begin position="75"/>
        <end position="254"/>
    </location>
</feature>
<dbReference type="PANTHER" id="PTHR30024:SF48">
    <property type="entry name" value="ABC TRANSPORTER SUBSTRATE-BINDING PROTEIN"/>
    <property type="match status" value="1"/>
</dbReference>